<dbReference type="AlphaFoldDB" id="A0A1G9KFV0"/>
<keyword evidence="2" id="KW-1185">Reference proteome</keyword>
<evidence type="ECO:0000313" key="1">
    <source>
        <dbReference type="EMBL" id="SDL48760.1"/>
    </source>
</evidence>
<dbReference type="NCBIfam" id="TIGR02529">
    <property type="entry name" value="EutJ"/>
    <property type="match status" value="1"/>
</dbReference>
<sequence length="271" mass="28501">MDAYEKINQLYDLIEQGTVADLPGPYKVGVDLGTADVVLVVTDSDGNPVAGSLRWAEVVRDGLVVDFRGATEIVEELKKEVEERMGVTLEQGATAIPPGTVGRNALACSHVIAGAGLEPVCQVDEPVAAAKALKISHGIVVDIGGGTTGIAVLKNGELVFTADEPTGGTHISLVLAGAYRISFAEAEALKKDCQSHCKIMPVILPVIEKMATVVKDMLAGRNEYHEYPVYVVGGTAYLTGFGAEFSKAFGRQVHVPPHPLLVTPLGIALFG</sequence>
<proteinExistence type="predicted"/>
<dbReference type="CDD" id="cd24047">
    <property type="entry name" value="ASKHA_NBD_EutJ"/>
    <property type="match status" value="1"/>
</dbReference>
<dbReference type="InterPro" id="IPR050696">
    <property type="entry name" value="FtsA/MreB"/>
</dbReference>
<dbReference type="PANTHER" id="PTHR32432">
    <property type="entry name" value="CELL DIVISION PROTEIN FTSA-RELATED"/>
    <property type="match status" value="1"/>
</dbReference>
<dbReference type="Proteomes" id="UP000214880">
    <property type="component" value="Unassembled WGS sequence"/>
</dbReference>
<dbReference type="InterPro" id="IPR043129">
    <property type="entry name" value="ATPase_NBD"/>
</dbReference>
<dbReference type="STRING" id="146817.SAMN04488502_10127"/>
<dbReference type="OrthoDB" id="306538at2"/>
<dbReference type="InterPro" id="IPR013366">
    <property type="entry name" value="EutJ"/>
</dbReference>
<protein>
    <submittedName>
        <fullName evidence="1">Ethanolamine utilization protein EutJ</fullName>
    </submittedName>
</protein>
<gene>
    <name evidence="1" type="ORF">SAMN04488502_10127</name>
</gene>
<dbReference type="SUPFAM" id="SSF53067">
    <property type="entry name" value="Actin-like ATPase domain"/>
    <property type="match status" value="1"/>
</dbReference>
<reference evidence="1 2" key="1">
    <citation type="submission" date="2016-10" db="EMBL/GenBank/DDBJ databases">
        <authorList>
            <person name="de Groot N.N."/>
        </authorList>
    </citation>
    <scope>NUCLEOTIDE SEQUENCE [LARGE SCALE GENOMIC DNA]</scope>
    <source>
        <strain evidence="1 2">DSM 1736</strain>
    </source>
</reference>
<organism evidence="1 2">
    <name type="scientific">Dendrosporobacter quercicolus</name>
    <dbReference type="NCBI Taxonomy" id="146817"/>
    <lineage>
        <taxon>Bacteria</taxon>
        <taxon>Bacillati</taxon>
        <taxon>Bacillota</taxon>
        <taxon>Negativicutes</taxon>
        <taxon>Selenomonadales</taxon>
        <taxon>Sporomusaceae</taxon>
        <taxon>Dendrosporobacter</taxon>
    </lineage>
</organism>
<accession>A0A1G9KFV0</accession>
<dbReference type="InterPro" id="IPR056546">
    <property type="entry name" value="MreB_MamK-like"/>
</dbReference>
<dbReference type="RefSeq" id="WP_092067080.1">
    <property type="nucleotide sequence ID" value="NZ_FNHB01000001.1"/>
</dbReference>
<evidence type="ECO:0000313" key="2">
    <source>
        <dbReference type="Proteomes" id="UP000214880"/>
    </source>
</evidence>
<name>A0A1G9KFV0_9FIRM</name>
<dbReference type="Pfam" id="PF06723">
    <property type="entry name" value="MreB_Mbl"/>
    <property type="match status" value="1"/>
</dbReference>
<dbReference type="PANTHER" id="PTHR32432:SF3">
    <property type="entry name" value="ETHANOLAMINE UTILIZATION PROTEIN EUTJ"/>
    <property type="match status" value="1"/>
</dbReference>
<dbReference type="Gene3D" id="3.30.420.40">
    <property type="match status" value="2"/>
</dbReference>
<dbReference type="NCBIfam" id="NF011660">
    <property type="entry name" value="PRK15080.1"/>
    <property type="match status" value="1"/>
</dbReference>
<dbReference type="EMBL" id="FNHB01000001">
    <property type="protein sequence ID" value="SDL48760.1"/>
    <property type="molecule type" value="Genomic_DNA"/>
</dbReference>